<feature type="transmembrane region" description="Helical" evidence="1">
    <location>
        <begin position="30"/>
        <end position="63"/>
    </location>
</feature>
<dbReference type="KEGG" id="ssun:H9Q77_04700"/>
<dbReference type="RefSeq" id="WP_118538358.1">
    <property type="nucleotide sequence ID" value="NZ_CP060633.1"/>
</dbReference>
<keyword evidence="1" id="KW-1133">Transmembrane helix</keyword>
<dbReference type="AlphaFoldDB" id="A0A7G9FXZ0"/>
<organism evidence="2 3">
    <name type="scientific">Simiaoa sunii</name>
    <dbReference type="NCBI Taxonomy" id="2763672"/>
    <lineage>
        <taxon>Bacteria</taxon>
        <taxon>Bacillati</taxon>
        <taxon>Bacillota</taxon>
        <taxon>Clostridia</taxon>
        <taxon>Lachnospirales</taxon>
        <taxon>Lachnospiraceae</taxon>
        <taxon>Simiaoa</taxon>
    </lineage>
</organism>
<evidence type="ECO:0000256" key="1">
    <source>
        <dbReference type="SAM" id="Phobius"/>
    </source>
</evidence>
<evidence type="ECO:0000313" key="3">
    <source>
        <dbReference type="Proteomes" id="UP000515981"/>
    </source>
</evidence>
<gene>
    <name evidence="2" type="ORF">H9Q77_04700</name>
</gene>
<reference evidence="2 3" key="1">
    <citation type="submission" date="2020-08" db="EMBL/GenBank/DDBJ databases">
        <authorList>
            <person name="Liu C."/>
            <person name="Sun Q."/>
        </authorList>
    </citation>
    <scope>NUCLEOTIDE SEQUENCE [LARGE SCALE GENOMIC DNA]</scope>
    <source>
        <strain evidence="2 3">NSJ-8</strain>
    </source>
</reference>
<keyword evidence="3" id="KW-1185">Reference proteome</keyword>
<dbReference type="EMBL" id="CP060633">
    <property type="protein sequence ID" value="QNM03422.1"/>
    <property type="molecule type" value="Genomic_DNA"/>
</dbReference>
<evidence type="ECO:0000313" key="2">
    <source>
        <dbReference type="EMBL" id="QNM03422.1"/>
    </source>
</evidence>
<keyword evidence="1" id="KW-0812">Transmembrane</keyword>
<accession>A0A7G9FXZ0</accession>
<protein>
    <submittedName>
        <fullName evidence="2">Uncharacterized protein</fullName>
    </submittedName>
</protein>
<keyword evidence="1" id="KW-0472">Membrane</keyword>
<proteinExistence type="predicted"/>
<sequence>MISFILCLLLLTILFGIAYKITGAILKACVWLLILLPIGLILSGVGEIFCCTIILIPVGIGIIKAGIRMILPG</sequence>
<name>A0A7G9FXZ0_9FIRM</name>
<dbReference type="Proteomes" id="UP000515981">
    <property type="component" value="Chromosome"/>
</dbReference>